<sequence>MLMFAVRSSLSLLQNGVAERKNRTILNMARTMLKSKTMPKEFWAEAVACAVYLSNRSPTKSLKNVTPQEAWSGQTPGVHHLRIFGSIAYAQVPEQERSKLDDRSRKLVFIGYNENSKGYKLFSPDSRRIVISRDVEFDEDATWNWRSKTENDSYDIYPYFDEETDMEQEVEQQDPTPPPSSGLSNTPGSSSGEKTPKYRSLADIYNETQAIDGMNLFCLLADAEPLSFDEAEKDEKWRRAMDEEIHAIVKNDTWELTSLPKNHQVIGVKWVYKAKKNANGEVERYKARLVAKGYKQKHGVDYDEVFAPVARLETIRLLISLAAQYRWKIYQLDVKSAFLNGFLDEDVYIEQPLGYVIEGHKDKVLKLKKALYGLKQAPRAWNSRLDNYLQGNGFVRCAHEYALYVKKEDGYFLFVCIYVDDLIFIGNSSRMFDDFKKAMAREFEMSDMGLMSYYLGIQVRQTEENIFVSQEGYAKEVLKKFNMLNCKPVNTPMQFGTKLSRMKQDGEEEVDPTTFKSLFGSLRYLTCTRPDILFAV</sequence>
<dbReference type="EMBL" id="KV007919">
    <property type="protein sequence ID" value="KZV30699.1"/>
    <property type="molecule type" value="Genomic_DNA"/>
</dbReference>
<dbReference type="SUPFAM" id="SSF53098">
    <property type="entry name" value="Ribonuclease H-like"/>
    <property type="match status" value="1"/>
</dbReference>
<protein>
    <recommendedName>
        <fullName evidence="4">Integrase catalytic domain-containing protein</fullName>
    </recommendedName>
</protein>
<dbReference type="AlphaFoldDB" id="A0A2Z7BBB7"/>
<keyword evidence="6" id="KW-1185">Reference proteome</keyword>
<dbReference type="SUPFAM" id="SSF56672">
    <property type="entry name" value="DNA/RNA polymerases"/>
    <property type="match status" value="1"/>
</dbReference>
<dbReference type="InterPro" id="IPR013103">
    <property type="entry name" value="RVT_2"/>
</dbReference>
<dbReference type="InterPro" id="IPR057670">
    <property type="entry name" value="SH3_retrovirus"/>
</dbReference>
<keyword evidence="1" id="KW-0479">Metal-binding</keyword>
<dbReference type="Pfam" id="PF07727">
    <property type="entry name" value="RVT_2"/>
    <property type="match status" value="1"/>
</dbReference>
<dbReference type="InterPro" id="IPR043502">
    <property type="entry name" value="DNA/RNA_pol_sf"/>
</dbReference>
<feature type="compositionally biased region" description="Low complexity" evidence="3">
    <location>
        <begin position="181"/>
        <end position="192"/>
    </location>
</feature>
<dbReference type="OrthoDB" id="913746at2759"/>
<dbReference type="InterPro" id="IPR036397">
    <property type="entry name" value="RNaseH_sf"/>
</dbReference>
<evidence type="ECO:0000256" key="1">
    <source>
        <dbReference type="ARBA" id="ARBA00022723"/>
    </source>
</evidence>
<dbReference type="InterPro" id="IPR039537">
    <property type="entry name" value="Retrotran_Ty1/copia-like"/>
</dbReference>
<dbReference type="Gene3D" id="3.30.420.10">
    <property type="entry name" value="Ribonuclease H-like superfamily/Ribonuclease H"/>
    <property type="match status" value="1"/>
</dbReference>
<dbReference type="InterPro" id="IPR012337">
    <property type="entry name" value="RNaseH-like_sf"/>
</dbReference>
<dbReference type="GO" id="GO:0003676">
    <property type="term" value="F:nucleic acid binding"/>
    <property type="evidence" value="ECO:0007669"/>
    <property type="project" value="InterPro"/>
</dbReference>
<reference evidence="5 6" key="1">
    <citation type="journal article" date="2015" name="Proc. Natl. Acad. Sci. U.S.A.">
        <title>The resurrection genome of Boea hygrometrica: A blueprint for survival of dehydration.</title>
        <authorList>
            <person name="Xiao L."/>
            <person name="Yang G."/>
            <person name="Zhang L."/>
            <person name="Yang X."/>
            <person name="Zhao S."/>
            <person name="Ji Z."/>
            <person name="Zhou Q."/>
            <person name="Hu M."/>
            <person name="Wang Y."/>
            <person name="Chen M."/>
            <person name="Xu Y."/>
            <person name="Jin H."/>
            <person name="Xiao X."/>
            <person name="Hu G."/>
            <person name="Bao F."/>
            <person name="Hu Y."/>
            <person name="Wan P."/>
            <person name="Li L."/>
            <person name="Deng X."/>
            <person name="Kuang T."/>
            <person name="Xiang C."/>
            <person name="Zhu J.K."/>
            <person name="Oliver M.J."/>
            <person name="He Y."/>
        </authorList>
    </citation>
    <scope>NUCLEOTIDE SEQUENCE [LARGE SCALE GENOMIC DNA]</scope>
    <source>
        <strain evidence="6">cv. XS01</strain>
    </source>
</reference>
<dbReference type="Pfam" id="PF25597">
    <property type="entry name" value="SH3_retrovirus"/>
    <property type="match status" value="1"/>
</dbReference>
<dbReference type="Proteomes" id="UP000250235">
    <property type="component" value="Unassembled WGS sequence"/>
</dbReference>
<feature type="region of interest" description="Disordered" evidence="3">
    <location>
        <begin position="165"/>
        <end position="196"/>
    </location>
</feature>
<gene>
    <name evidence="5" type="ORF">F511_19492</name>
</gene>
<feature type="domain" description="Integrase catalytic" evidence="4">
    <location>
        <begin position="1"/>
        <end position="75"/>
    </location>
</feature>
<dbReference type="GO" id="GO:0046872">
    <property type="term" value="F:metal ion binding"/>
    <property type="evidence" value="ECO:0007669"/>
    <property type="project" value="UniProtKB-KW"/>
</dbReference>
<dbReference type="InterPro" id="IPR001584">
    <property type="entry name" value="Integrase_cat-core"/>
</dbReference>
<accession>A0A2Z7BBB7</accession>
<evidence type="ECO:0000256" key="2">
    <source>
        <dbReference type="ARBA" id="ARBA00022801"/>
    </source>
</evidence>
<dbReference type="GO" id="GO:0015074">
    <property type="term" value="P:DNA integration"/>
    <property type="evidence" value="ECO:0007669"/>
    <property type="project" value="InterPro"/>
</dbReference>
<keyword evidence="2" id="KW-0378">Hydrolase</keyword>
<evidence type="ECO:0000313" key="5">
    <source>
        <dbReference type="EMBL" id="KZV30699.1"/>
    </source>
</evidence>
<dbReference type="GO" id="GO:0016787">
    <property type="term" value="F:hydrolase activity"/>
    <property type="evidence" value="ECO:0007669"/>
    <property type="project" value="UniProtKB-KW"/>
</dbReference>
<name>A0A2Z7BBB7_9LAMI</name>
<evidence type="ECO:0000256" key="3">
    <source>
        <dbReference type="SAM" id="MobiDB-lite"/>
    </source>
</evidence>
<evidence type="ECO:0000259" key="4">
    <source>
        <dbReference type="PROSITE" id="PS50994"/>
    </source>
</evidence>
<organism evidence="5 6">
    <name type="scientific">Dorcoceras hygrometricum</name>
    <dbReference type="NCBI Taxonomy" id="472368"/>
    <lineage>
        <taxon>Eukaryota</taxon>
        <taxon>Viridiplantae</taxon>
        <taxon>Streptophyta</taxon>
        <taxon>Embryophyta</taxon>
        <taxon>Tracheophyta</taxon>
        <taxon>Spermatophyta</taxon>
        <taxon>Magnoliopsida</taxon>
        <taxon>eudicotyledons</taxon>
        <taxon>Gunneridae</taxon>
        <taxon>Pentapetalae</taxon>
        <taxon>asterids</taxon>
        <taxon>lamiids</taxon>
        <taxon>Lamiales</taxon>
        <taxon>Gesneriaceae</taxon>
        <taxon>Didymocarpoideae</taxon>
        <taxon>Trichosporeae</taxon>
        <taxon>Loxocarpinae</taxon>
        <taxon>Dorcoceras</taxon>
    </lineage>
</organism>
<dbReference type="PROSITE" id="PS50994">
    <property type="entry name" value="INTEGRASE"/>
    <property type="match status" value="1"/>
</dbReference>
<evidence type="ECO:0000313" key="6">
    <source>
        <dbReference type="Proteomes" id="UP000250235"/>
    </source>
</evidence>
<dbReference type="PANTHER" id="PTHR42648:SF18">
    <property type="entry name" value="RETROTRANSPOSON, UNCLASSIFIED-LIKE PROTEIN"/>
    <property type="match status" value="1"/>
</dbReference>
<dbReference type="PANTHER" id="PTHR42648">
    <property type="entry name" value="TRANSPOSASE, PUTATIVE-RELATED"/>
    <property type="match status" value="1"/>
</dbReference>
<proteinExistence type="predicted"/>